<gene>
    <name evidence="1" type="ORF">GSOID_T00003713001</name>
</gene>
<protein>
    <submittedName>
        <fullName evidence="1">Uncharacterized protein</fullName>
    </submittedName>
</protein>
<reference evidence="1" key="1">
    <citation type="journal article" date="2010" name="Science">
        <title>Plasticity of animal genome architecture unmasked by rapid evolution of a pelagic tunicate.</title>
        <authorList>
            <person name="Denoeud F."/>
            <person name="Henriet S."/>
            <person name="Mungpakdee S."/>
            <person name="Aury J.M."/>
            <person name="Da Silva C."/>
            <person name="Brinkmann H."/>
            <person name="Mikhaleva J."/>
            <person name="Olsen L.C."/>
            <person name="Jubin C."/>
            <person name="Canestro C."/>
            <person name="Bouquet J.M."/>
            <person name="Danks G."/>
            <person name="Poulain J."/>
            <person name="Campsteijn C."/>
            <person name="Adamski M."/>
            <person name="Cross I."/>
            <person name="Yadetie F."/>
            <person name="Muffato M."/>
            <person name="Louis A."/>
            <person name="Butcher S."/>
            <person name="Tsagkogeorga G."/>
            <person name="Konrad A."/>
            <person name="Singh S."/>
            <person name="Jensen M.F."/>
            <person name="Cong E.H."/>
            <person name="Eikeseth-Otteraa H."/>
            <person name="Noel B."/>
            <person name="Anthouard V."/>
            <person name="Porcel B.M."/>
            <person name="Kachouri-Lafond R."/>
            <person name="Nishino A."/>
            <person name="Ugolini M."/>
            <person name="Chourrout P."/>
            <person name="Nishida H."/>
            <person name="Aasland R."/>
            <person name="Huzurbazar S."/>
            <person name="Westhof E."/>
            <person name="Delsuc F."/>
            <person name="Lehrach H."/>
            <person name="Reinhardt R."/>
            <person name="Weissenbach J."/>
            <person name="Roy S.W."/>
            <person name="Artiguenave F."/>
            <person name="Postlethwait J.H."/>
            <person name="Manak J.R."/>
            <person name="Thompson E.M."/>
            <person name="Jaillon O."/>
            <person name="Du Pasquier L."/>
            <person name="Boudinot P."/>
            <person name="Liberles D.A."/>
            <person name="Volff J.N."/>
            <person name="Philippe H."/>
            <person name="Lenhard B."/>
            <person name="Roest Crollius H."/>
            <person name="Wincker P."/>
            <person name="Chourrout D."/>
        </authorList>
    </citation>
    <scope>NUCLEOTIDE SEQUENCE [LARGE SCALE GENOMIC DNA]</scope>
</reference>
<evidence type="ECO:0000313" key="2">
    <source>
        <dbReference type="Proteomes" id="UP000001307"/>
    </source>
</evidence>
<dbReference type="InParanoid" id="E4X822"/>
<evidence type="ECO:0000313" key="1">
    <source>
        <dbReference type="EMBL" id="CBY18845.1"/>
    </source>
</evidence>
<sequence>MFRQLSRRLKSEFVLAQRAADGSLQMADISVINRDLTWSTSYFAQVELNGSTALAKVEGIAKLESENLTGKIVSMSANPGGKSAPHGFLKGLEETKYYFQPKKCPIGLEDAIMAHEEELEVSFDLCQMGKTGLRAMNVRIEK</sequence>
<dbReference type="Proteomes" id="UP000001307">
    <property type="component" value="Unassembled WGS sequence"/>
</dbReference>
<dbReference type="AlphaFoldDB" id="E4X822"/>
<name>E4X822_OIKDI</name>
<dbReference type="OrthoDB" id="10320282at2759"/>
<keyword evidence="2" id="KW-1185">Reference proteome</keyword>
<dbReference type="EMBL" id="FN653028">
    <property type="protein sequence ID" value="CBY18845.1"/>
    <property type="molecule type" value="Genomic_DNA"/>
</dbReference>
<accession>E4X822</accession>
<organism evidence="1">
    <name type="scientific">Oikopleura dioica</name>
    <name type="common">Tunicate</name>
    <dbReference type="NCBI Taxonomy" id="34765"/>
    <lineage>
        <taxon>Eukaryota</taxon>
        <taxon>Metazoa</taxon>
        <taxon>Chordata</taxon>
        <taxon>Tunicata</taxon>
        <taxon>Appendicularia</taxon>
        <taxon>Copelata</taxon>
        <taxon>Oikopleuridae</taxon>
        <taxon>Oikopleura</taxon>
    </lineage>
</organism>
<proteinExistence type="predicted"/>